<organism evidence="2 3">
    <name type="scientific">Eleusine coracana subsp. coracana</name>
    <dbReference type="NCBI Taxonomy" id="191504"/>
    <lineage>
        <taxon>Eukaryota</taxon>
        <taxon>Viridiplantae</taxon>
        <taxon>Streptophyta</taxon>
        <taxon>Embryophyta</taxon>
        <taxon>Tracheophyta</taxon>
        <taxon>Spermatophyta</taxon>
        <taxon>Magnoliopsida</taxon>
        <taxon>Liliopsida</taxon>
        <taxon>Poales</taxon>
        <taxon>Poaceae</taxon>
        <taxon>PACMAD clade</taxon>
        <taxon>Chloridoideae</taxon>
        <taxon>Cynodonteae</taxon>
        <taxon>Eleusininae</taxon>
        <taxon>Eleusine</taxon>
    </lineage>
</organism>
<sequence>MDAACTLAPPARDTPQPVKQISLYHCASAVAAGGVRRSSMPPPELLEENYEEILLRFPPDDPACLFRAALACKRWCRLISSARFRRRFRECHRSPPLLGAIRCQGTGTRFWPASAAKELALRRRPRRLLRD</sequence>
<proteinExistence type="predicted"/>
<dbReference type="PANTHER" id="PTHR32133">
    <property type="entry name" value="OS07G0120400 PROTEIN"/>
    <property type="match status" value="1"/>
</dbReference>
<accession>A0AAV5EP39</accession>
<reference evidence="2" key="2">
    <citation type="submission" date="2021-12" db="EMBL/GenBank/DDBJ databases">
        <title>Resequencing data analysis of finger millet.</title>
        <authorList>
            <person name="Hatakeyama M."/>
            <person name="Aluri S."/>
            <person name="Balachadran M.T."/>
            <person name="Sivarajan S.R."/>
            <person name="Poveda L."/>
            <person name="Shimizu-Inatsugi R."/>
            <person name="Schlapbach R."/>
            <person name="Sreeman S.M."/>
            <person name="Shimizu K.K."/>
        </authorList>
    </citation>
    <scope>NUCLEOTIDE SEQUENCE</scope>
</reference>
<reference evidence="2" key="1">
    <citation type="journal article" date="2018" name="DNA Res.">
        <title>Multiple hybrid de novo genome assembly of finger millet, an orphan allotetraploid crop.</title>
        <authorList>
            <person name="Hatakeyama M."/>
            <person name="Aluri S."/>
            <person name="Balachadran M.T."/>
            <person name="Sivarajan S.R."/>
            <person name="Patrignani A."/>
            <person name="Gruter S."/>
            <person name="Poveda L."/>
            <person name="Shimizu-Inatsugi R."/>
            <person name="Baeten J."/>
            <person name="Francoijs K.J."/>
            <person name="Nataraja K.N."/>
            <person name="Reddy Y.A.N."/>
            <person name="Phadnis S."/>
            <person name="Ravikumar R.L."/>
            <person name="Schlapbach R."/>
            <person name="Sreeman S.M."/>
            <person name="Shimizu K.K."/>
        </authorList>
    </citation>
    <scope>NUCLEOTIDE SEQUENCE</scope>
</reference>
<evidence type="ECO:0000259" key="1">
    <source>
        <dbReference type="Pfam" id="PF00646"/>
    </source>
</evidence>
<dbReference type="SUPFAM" id="SSF81383">
    <property type="entry name" value="F-box domain"/>
    <property type="match status" value="1"/>
</dbReference>
<comment type="caution">
    <text evidence="2">The sequence shown here is derived from an EMBL/GenBank/DDBJ whole genome shotgun (WGS) entry which is preliminary data.</text>
</comment>
<evidence type="ECO:0000313" key="2">
    <source>
        <dbReference type="EMBL" id="GJN24341.1"/>
    </source>
</evidence>
<protein>
    <recommendedName>
        <fullName evidence="1">F-box domain-containing protein</fullName>
    </recommendedName>
</protein>
<dbReference type="InterPro" id="IPR036047">
    <property type="entry name" value="F-box-like_dom_sf"/>
</dbReference>
<evidence type="ECO:0000313" key="3">
    <source>
        <dbReference type="Proteomes" id="UP001054889"/>
    </source>
</evidence>
<name>A0AAV5EP39_ELECO</name>
<dbReference type="Pfam" id="PF00646">
    <property type="entry name" value="F-box"/>
    <property type="match status" value="1"/>
</dbReference>
<feature type="domain" description="F-box" evidence="1">
    <location>
        <begin position="48"/>
        <end position="86"/>
    </location>
</feature>
<keyword evidence="3" id="KW-1185">Reference proteome</keyword>
<dbReference type="AlphaFoldDB" id="A0AAV5EP39"/>
<dbReference type="EMBL" id="BQKI01000077">
    <property type="protein sequence ID" value="GJN24341.1"/>
    <property type="molecule type" value="Genomic_DNA"/>
</dbReference>
<gene>
    <name evidence="2" type="primary">gb12078</name>
    <name evidence="2" type="ORF">PR202_gb12078</name>
</gene>
<dbReference type="PANTHER" id="PTHR32133:SF386">
    <property type="entry name" value="F-BOX DOMAIN-CONTAINING PROTEIN"/>
    <property type="match status" value="1"/>
</dbReference>
<dbReference type="InterPro" id="IPR001810">
    <property type="entry name" value="F-box_dom"/>
</dbReference>
<dbReference type="Proteomes" id="UP001054889">
    <property type="component" value="Unassembled WGS sequence"/>
</dbReference>